<dbReference type="Proteomes" id="UP000634136">
    <property type="component" value="Unassembled WGS sequence"/>
</dbReference>
<dbReference type="AlphaFoldDB" id="A0A834SZJ7"/>
<sequence>MPPINMSNIAELAWKHRKYIPTNNNVVD</sequence>
<comment type="caution">
    <text evidence="1">The sequence shown here is derived from an EMBL/GenBank/DDBJ whole genome shotgun (WGS) entry which is preliminary data.</text>
</comment>
<dbReference type="EMBL" id="JAAIUW010000010">
    <property type="protein sequence ID" value="KAF7812172.1"/>
    <property type="molecule type" value="Genomic_DNA"/>
</dbReference>
<accession>A0A834SZJ7</accession>
<reference evidence="1" key="1">
    <citation type="submission" date="2020-09" db="EMBL/GenBank/DDBJ databases">
        <title>Genome-Enabled Discovery of Anthraquinone Biosynthesis in Senna tora.</title>
        <authorList>
            <person name="Kang S.-H."/>
            <person name="Pandey R.P."/>
            <person name="Lee C.-M."/>
            <person name="Sim J.-S."/>
            <person name="Jeong J.-T."/>
            <person name="Choi B.-S."/>
            <person name="Jung M."/>
            <person name="Ginzburg D."/>
            <person name="Zhao K."/>
            <person name="Won S.Y."/>
            <person name="Oh T.-J."/>
            <person name="Yu Y."/>
            <person name="Kim N.-H."/>
            <person name="Lee O.R."/>
            <person name="Lee T.-H."/>
            <person name="Bashyal P."/>
            <person name="Kim T.-S."/>
            <person name="Lee W.-H."/>
            <person name="Kawkins C."/>
            <person name="Kim C.-K."/>
            <person name="Kim J.S."/>
            <person name="Ahn B.O."/>
            <person name="Rhee S.Y."/>
            <person name="Sohng J.K."/>
        </authorList>
    </citation>
    <scope>NUCLEOTIDE SEQUENCE</scope>
    <source>
        <tissue evidence="1">Leaf</tissue>
    </source>
</reference>
<evidence type="ECO:0000313" key="1">
    <source>
        <dbReference type="EMBL" id="KAF7812172.1"/>
    </source>
</evidence>
<name>A0A834SZJ7_9FABA</name>
<protein>
    <submittedName>
        <fullName evidence="1">Uncharacterized protein</fullName>
    </submittedName>
</protein>
<keyword evidence="2" id="KW-1185">Reference proteome</keyword>
<proteinExistence type="predicted"/>
<gene>
    <name evidence="1" type="ORF">G2W53_033148</name>
</gene>
<organism evidence="1 2">
    <name type="scientific">Senna tora</name>
    <dbReference type="NCBI Taxonomy" id="362788"/>
    <lineage>
        <taxon>Eukaryota</taxon>
        <taxon>Viridiplantae</taxon>
        <taxon>Streptophyta</taxon>
        <taxon>Embryophyta</taxon>
        <taxon>Tracheophyta</taxon>
        <taxon>Spermatophyta</taxon>
        <taxon>Magnoliopsida</taxon>
        <taxon>eudicotyledons</taxon>
        <taxon>Gunneridae</taxon>
        <taxon>Pentapetalae</taxon>
        <taxon>rosids</taxon>
        <taxon>fabids</taxon>
        <taxon>Fabales</taxon>
        <taxon>Fabaceae</taxon>
        <taxon>Caesalpinioideae</taxon>
        <taxon>Cassia clade</taxon>
        <taxon>Senna</taxon>
    </lineage>
</organism>
<evidence type="ECO:0000313" key="2">
    <source>
        <dbReference type="Proteomes" id="UP000634136"/>
    </source>
</evidence>